<evidence type="ECO:0000313" key="3">
    <source>
        <dbReference type="EMBL" id="TCC27431.1"/>
    </source>
</evidence>
<evidence type="ECO:0000313" key="4">
    <source>
        <dbReference type="Proteomes" id="UP000292385"/>
    </source>
</evidence>
<dbReference type="InterPro" id="IPR009597">
    <property type="entry name" value="DUF1206"/>
</dbReference>
<name>A0ABY2AGH5_9ACTN</name>
<feature type="transmembrane region" description="Helical" evidence="1">
    <location>
        <begin position="133"/>
        <end position="155"/>
    </location>
</feature>
<feature type="domain" description="DUF1206" evidence="2">
    <location>
        <begin position="180"/>
        <end position="247"/>
    </location>
</feature>
<evidence type="ECO:0000256" key="1">
    <source>
        <dbReference type="SAM" id="Phobius"/>
    </source>
</evidence>
<feature type="domain" description="DUF1206" evidence="2">
    <location>
        <begin position="94"/>
        <end position="159"/>
    </location>
</feature>
<feature type="transmembrane region" description="Helical" evidence="1">
    <location>
        <begin position="60"/>
        <end position="82"/>
    </location>
</feature>
<dbReference type="EMBL" id="SJJY01000001">
    <property type="protein sequence ID" value="TCC27431.1"/>
    <property type="molecule type" value="Genomic_DNA"/>
</dbReference>
<dbReference type="Proteomes" id="UP000292385">
    <property type="component" value="Unassembled WGS sequence"/>
</dbReference>
<reference evidence="3 4" key="1">
    <citation type="submission" date="2019-02" db="EMBL/GenBank/DDBJ databases">
        <title>Kribbella capetownensis sp. nov. and Kribbella speibonae sp. nov., isolated from soil.</title>
        <authorList>
            <person name="Curtis S.M."/>
            <person name="Norton I."/>
            <person name="Everest G.J."/>
            <person name="Meyers P.R."/>
        </authorList>
    </citation>
    <scope>NUCLEOTIDE SEQUENCE [LARGE SCALE GENOMIC DNA]</scope>
    <source>
        <strain evidence="3 4">SK5</strain>
    </source>
</reference>
<keyword evidence="1" id="KW-0472">Membrane</keyword>
<feature type="transmembrane region" description="Helical" evidence="1">
    <location>
        <begin position="21"/>
        <end position="40"/>
    </location>
</feature>
<organism evidence="3 4">
    <name type="scientific">Kribbella speibonae</name>
    <dbReference type="NCBI Taxonomy" id="1572660"/>
    <lineage>
        <taxon>Bacteria</taxon>
        <taxon>Bacillati</taxon>
        <taxon>Actinomycetota</taxon>
        <taxon>Actinomycetes</taxon>
        <taxon>Propionibacteriales</taxon>
        <taxon>Kribbellaceae</taxon>
        <taxon>Kribbella</taxon>
    </lineage>
</organism>
<keyword evidence="1" id="KW-0812">Transmembrane</keyword>
<evidence type="ECO:0000259" key="2">
    <source>
        <dbReference type="Pfam" id="PF06724"/>
    </source>
</evidence>
<accession>A0ABY2AGH5</accession>
<protein>
    <submittedName>
        <fullName evidence="3">DUF1206 domain-containing protein</fullName>
    </submittedName>
</protein>
<gene>
    <name evidence="3" type="ORF">E0H58_05545</name>
</gene>
<dbReference type="RefSeq" id="WP_131460134.1">
    <property type="nucleotide sequence ID" value="NZ_SJJY01000001.1"/>
</dbReference>
<keyword evidence="1" id="KW-1133">Transmembrane helix</keyword>
<keyword evidence="4" id="KW-1185">Reference proteome</keyword>
<proteinExistence type="predicted"/>
<feature type="transmembrane region" description="Helical" evidence="1">
    <location>
        <begin position="221"/>
        <end position="244"/>
    </location>
</feature>
<feature type="transmembrane region" description="Helical" evidence="1">
    <location>
        <begin position="94"/>
        <end position="113"/>
    </location>
</feature>
<feature type="transmembrane region" description="Helical" evidence="1">
    <location>
        <begin position="176"/>
        <end position="201"/>
    </location>
</feature>
<dbReference type="Pfam" id="PF06724">
    <property type="entry name" value="DUF1206"/>
    <property type="match status" value="3"/>
</dbReference>
<comment type="caution">
    <text evidence="3">The sequence shown here is derived from an EMBL/GenBank/DDBJ whole genome shotgun (WGS) entry which is preliminary data.</text>
</comment>
<sequence length="251" mass="26247">MKAAQEVRHSRPYELAITTGLIAYGVVHLLVAWIALQLAFGKSSQEASQQGALRELAGGPLGGVLLWVVAIGLFALVVWRVLELGWGHLDVSSTGRAIVYLVLGVSAVKIAVGSGSSGSGQQKTVSARLMEHGAGRVLLVAVGIAIVALGCYHVYKAITKKFLEDLVGGVSDLTILLGRIGYVAKGIAFAVVGVLVGWAAIDYDPQKAGGLDSALHTIKEQPFGSVLLTVLAAGIAAFGGYCFIWSRNARR</sequence>
<feature type="domain" description="DUF1206" evidence="2">
    <location>
        <begin position="20"/>
        <end position="83"/>
    </location>
</feature>